<feature type="compositionally biased region" description="Basic and acidic residues" evidence="1">
    <location>
        <begin position="58"/>
        <end position="69"/>
    </location>
</feature>
<dbReference type="EMBL" id="GIFC01008985">
    <property type="protein sequence ID" value="MXU91068.1"/>
    <property type="molecule type" value="Transcribed_RNA"/>
</dbReference>
<dbReference type="AlphaFoldDB" id="A0A6B0UNU2"/>
<evidence type="ECO:0000256" key="1">
    <source>
        <dbReference type="SAM" id="MobiDB-lite"/>
    </source>
</evidence>
<feature type="region of interest" description="Disordered" evidence="1">
    <location>
        <begin position="58"/>
        <end position="91"/>
    </location>
</feature>
<protein>
    <submittedName>
        <fullName evidence="2">Uncharacterized protein</fullName>
    </submittedName>
</protein>
<name>A0A6B0UNU2_IXORI</name>
<feature type="compositionally biased region" description="Polar residues" evidence="1">
    <location>
        <begin position="70"/>
        <end position="88"/>
    </location>
</feature>
<evidence type="ECO:0000313" key="2">
    <source>
        <dbReference type="EMBL" id="MXU91068.1"/>
    </source>
</evidence>
<organism evidence="2">
    <name type="scientific">Ixodes ricinus</name>
    <name type="common">Common tick</name>
    <name type="synonym">Acarus ricinus</name>
    <dbReference type="NCBI Taxonomy" id="34613"/>
    <lineage>
        <taxon>Eukaryota</taxon>
        <taxon>Metazoa</taxon>
        <taxon>Ecdysozoa</taxon>
        <taxon>Arthropoda</taxon>
        <taxon>Chelicerata</taxon>
        <taxon>Arachnida</taxon>
        <taxon>Acari</taxon>
        <taxon>Parasitiformes</taxon>
        <taxon>Ixodida</taxon>
        <taxon>Ixodoidea</taxon>
        <taxon>Ixodidae</taxon>
        <taxon>Ixodinae</taxon>
        <taxon>Ixodes</taxon>
    </lineage>
</organism>
<proteinExistence type="predicted"/>
<reference evidence="2" key="1">
    <citation type="submission" date="2019-12" db="EMBL/GenBank/DDBJ databases">
        <title>An insight into the sialome of adult female Ixodes ricinus ticks feeding for 6 days.</title>
        <authorList>
            <person name="Perner J."/>
            <person name="Ribeiro J.M.C."/>
        </authorList>
    </citation>
    <scope>NUCLEOTIDE SEQUENCE</scope>
    <source>
        <strain evidence="2">Semi-engorged</strain>
        <tissue evidence="2">Salivary glands</tissue>
    </source>
</reference>
<sequence length="119" mass="13068">MSCQAKPKKTCSSGWAIISGSAGAAAQKINTKVTSSHPLRNCPTCKCIAGRPRLTKSRQDRCTASRHYNDSIQSGGSYELTRTNQSPSFDHLPLPFSARGHERERGYVSKNLPECERDV</sequence>
<accession>A0A6B0UNU2</accession>